<feature type="region of interest" description="Disordered" evidence="4">
    <location>
        <begin position="1"/>
        <end position="30"/>
    </location>
</feature>
<keyword evidence="2" id="KW-0238">DNA-binding</keyword>
<dbReference type="PROSITE" id="PS01117">
    <property type="entry name" value="HTH_MARR_1"/>
    <property type="match status" value="1"/>
</dbReference>
<dbReference type="KEGG" id="spph:KFK14_17305"/>
<evidence type="ECO:0000256" key="1">
    <source>
        <dbReference type="ARBA" id="ARBA00023015"/>
    </source>
</evidence>
<protein>
    <submittedName>
        <fullName evidence="6">MarR family transcriptional regulator</fullName>
    </submittedName>
</protein>
<dbReference type="InterPro" id="IPR023187">
    <property type="entry name" value="Tscrpt_reg_MarR-type_CS"/>
</dbReference>
<proteinExistence type="predicted"/>
<dbReference type="Proteomes" id="UP000681425">
    <property type="component" value="Chromosome"/>
</dbReference>
<keyword evidence="7" id="KW-1185">Reference proteome</keyword>
<dbReference type="Pfam" id="PF12802">
    <property type="entry name" value="MarR_2"/>
    <property type="match status" value="1"/>
</dbReference>
<evidence type="ECO:0000256" key="4">
    <source>
        <dbReference type="SAM" id="MobiDB-lite"/>
    </source>
</evidence>
<dbReference type="EMBL" id="CP073910">
    <property type="protein sequence ID" value="QUT04777.1"/>
    <property type="molecule type" value="Genomic_DNA"/>
</dbReference>
<dbReference type="InterPro" id="IPR036388">
    <property type="entry name" value="WH-like_DNA-bd_sf"/>
</dbReference>
<evidence type="ECO:0000259" key="5">
    <source>
        <dbReference type="Pfam" id="PF12802"/>
    </source>
</evidence>
<dbReference type="InterPro" id="IPR000835">
    <property type="entry name" value="HTH_MarR-typ"/>
</dbReference>
<dbReference type="Gene3D" id="1.10.10.10">
    <property type="entry name" value="Winged helix-like DNA-binding domain superfamily/Winged helix DNA-binding domain"/>
    <property type="match status" value="1"/>
</dbReference>
<reference evidence="6" key="1">
    <citation type="submission" date="2021-04" db="EMBL/GenBank/DDBJ databases">
        <title>Isolation of p-tert-butylphenol degrading bacteria Sphingobium phenoxybenzoativorans Tas13 from active sludge.</title>
        <authorList>
            <person name="Li Y."/>
        </authorList>
    </citation>
    <scope>NUCLEOTIDE SEQUENCE</scope>
    <source>
        <strain evidence="6">Tas13</strain>
    </source>
</reference>
<evidence type="ECO:0000313" key="7">
    <source>
        <dbReference type="Proteomes" id="UP000681425"/>
    </source>
</evidence>
<accession>A0A975K7A6</accession>
<evidence type="ECO:0000313" key="6">
    <source>
        <dbReference type="EMBL" id="QUT04777.1"/>
    </source>
</evidence>
<evidence type="ECO:0000256" key="3">
    <source>
        <dbReference type="ARBA" id="ARBA00023163"/>
    </source>
</evidence>
<organism evidence="6 7">
    <name type="scientific">Sphingobium phenoxybenzoativorans</name>
    <dbReference type="NCBI Taxonomy" id="1592790"/>
    <lineage>
        <taxon>Bacteria</taxon>
        <taxon>Pseudomonadati</taxon>
        <taxon>Pseudomonadota</taxon>
        <taxon>Alphaproteobacteria</taxon>
        <taxon>Sphingomonadales</taxon>
        <taxon>Sphingomonadaceae</taxon>
        <taxon>Sphingobium</taxon>
    </lineage>
</organism>
<sequence length="147" mass="15864">MNFTTGKMKPDPSGRATTDRTGDTGRPLPAEYAGEGYLGLAKAARNILRNRRLRGRYLPADLFADPAWDILLDLFAASAEGQAVSVTSACVAAAVPVTTAQRWLRELERQGLVERQHDDGDRRRVLVRISGAGRDAIAAWLTATGGT</sequence>
<dbReference type="RefSeq" id="WP_212608522.1">
    <property type="nucleotide sequence ID" value="NZ_CP073910.1"/>
</dbReference>
<dbReference type="SUPFAM" id="SSF46785">
    <property type="entry name" value="Winged helix' DNA-binding domain"/>
    <property type="match status" value="1"/>
</dbReference>
<dbReference type="AlphaFoldDB" id="A0A975K7A6"/>
<dbReference type="InterPro" id="IPR036390">
    <property type="entry name" value="WH_DNA-bd_sf"/>
</dbReference>
<dbReference type="GO" id="GO:0003700">
    <property type="term" value="F:DNA-binding transcription factor activity"/>
    <property type="evidence" value="ECO:0007669"/>
    <property type="project" value="InterPro"/>
</dbReference>
<keyword evidence="3" id="KW-0804">Transcription</keyword>
<keyword evidence="1" id="KW-0805">Transcription regulation</keyword>
<feature type="domain" description="HTH marR-type" evidence="5">
    <location>
        <begin position="80"/>
        <end position="124"/>
    </location>
</feature>
<dbReference type="GO" id="GO:0003677">
    <property type="term" value="F:DNA binding"/>
    <property type="evidence" value="ECO:0007669"/>
    <property type="project" value="UniProtKB-KW"/>
</dbReference>
<name>A0A975K7A6_9SPHN</name>
<evidence type="ECO:0000256" key="2">
    <source>
        <dbReference type="ARBA" id="ARBA00023125"/>
    </source>
</evidence>
<feature type="compositionally biased region" description="Basic and acidic residues" evidence="4">
    <location>
        <begin position="8"/>
        <end position="23"/>
    </location>
</feature>
<gene>
    <name evidence="6" type="ORF">KFK14_17305</name>
</gene>